<sequence length="77" mass="7727">MAGAGEEGGEQAAYAAGAQDGHGELVVRHVWFLSSVGPGEVAALEWIIAGGSGRGREGDWGIFEGCGSEGAVLRAVV</sequence>
<comment type="caution">
    <text evidence="1">The sequence shown here is derived from an EMBL/GenBank/DDBJ whole genome shotgun (WGS) entry which is preliminary data.</text>
</comment>
<organism evidence="1 2">
    <name type="scientific">Streptomyces spinoverrucosus</name>
    <dbReference type="NCBI Taxonomy" id="284043"/>
    <lineage>
        <taxon>Bacteria</taxon>
        <taxon>Bacillati</taxon>
        <taxon>Actinomycetota</taxon>
        <taxon>Actinomycetes</taxon>
        <taxon>Kitasatosporales</taxon>
        <taxon>Streptomycetaceae</taxon>
        <taxon>Streptomyces</taxon>
    </lineage>
</organism>
<dbReference type="EMBL" id="BJND01000042">
    <property type="protein sequence ID" value="GEC07762.1"/>
    <property type="molecule type" value="Genomic_DNA"/>
</dbReference>
<proteinExistence type="predicted"/>
<gene>
    <name evidence="1" type="ORF">SSP24_54170</name>
</gene>
<evidence type="ECO:0000313" key="2">
    <source>
        <dbReference type="Proteomes" id="UP000317881"/>
    </source>
</evidence>
<reference evidence="1 2" key="1">
    <citation type="submission" date="2019-06" db="EMBL/GenBank/DDBJ databases">
        <title>Whole genome shotgun sequence of Streptomyces spinoverrucosus NBRC 14228.</title>
        <authorList>
            <person name="Hosoyama A."/>
            <person name="Uohara A."/>
            <person name="Ohji S."/>
            <person name="Ichikawa N."/>
        </authorList>
    </citation>
    <scope>NUCLEOTIDE SEQUENCE [LARGE SCALE GENOMIC DNA]</scope>
    <source>
        <strain evidence="1 2">NBRC 14228</strain>
    </source>
</reference>
<accession>A0A4Y3VL58</accession>
<dbReference type="Proteomes" id="UP000317881">
    <property type="component" value="Unassembled WGS sequence"/>
</dbReference>
<protein>
    <submittedName>
        <fullName evidence="1">Uncharacterized protein</fullName>
    </submittedName>
</protein>
<evidence type="ECO:0000313" key="1">
    <source>
        <dbReference type="EMBL" id="GEC07762.1"/>
    </source>
</evidence>
<keyword evidence="2" id="KW-1185">Reference proteome</keyword>
<dbReference type="AlphaFoldDB" id="A0A4Y3VL58"/>
<name>A0A4Y3VL58_9ACTN</name>